<feature type="transmembrane region" description="Helical" evidence="12">
    <location>
        <begin position="113"/>
        <end position="134"/>
    </location>
</feature>
<keyword evidence="7 12" id="KW-0472">Membrane</keyword>
<gene>
    <name evidence="14" type="ORF">LARSCL_LOCUS5847</name>
</gene>
<feature type="transmembrane region" description="Helical" evidence="12">
    <location>
        <begin position="268"/>
        <end position="292"/>
    </location>
</feature>
<evidence type="ECO:0000259" key="13">
    <source>
        <dbReference type="PROSITE" id="PS50262"/>
    </source>
</evidence>
<dbReference type="PANTHER" id="PTHR11866:SF16">
    <property type="entry name" value="PROSTAGLANDIN E2 RECEPTOR EP4 SUBTYPE-LIKE PROTEIN"/>
    <property type="match status" value="1"/>
</dbReference>
<feature type="compositionally biased region" description="Polar residues" evidence="11">
    <location>
        <begin position="406"/>
        <end position="415"/>
    </location>
</feature>
<evidence type="ECO:0000256" key="9">
    <source>
        <dbReference type="ARBA" id="ARBA00023180"/>
    </source>
</evidence>
<feature type="transmembrane region" description="Helical" evidence="12">
    <location>
        <begin position="304"/>
        <end position="326"/>
    </location>
</feature>
<keyword evidence="6" id="KW-0297">G-protein coupled receptor</keyword>
<dbReference type="GO" id="GO:0007189">
    <property type="term" value="P:adenylate cyclase-activating G protein-coupled receptor signaling pathway"/>
    <property type="evidence" value="ECO:0007669"/>
    <property type="project" value="TreeGrafter"/>
</dbReference>
<keyword evidence="15" id="KW-1185">Reference proteome</keyword>
<comment type="caution">
    <text evidence="14">The sequence shown here is derived from an EMBL/GenBank/DDBJ whole genome shotgun (WGS) entry which is preliminary data.</text>
</comment>
<feature type="region of interest" description="Disordered" evidence="11">
    <location>
        <begin position="405"/>
        <end position="427"/>
    </location>
</feature>
<dbReference type="PROSITE" id="PS50262">
    <property type="entry name" value="G_PROTEIN_RECEP_F1_2"/>
    <property type="match status" value="1"/>
</dbReference>
<dbReference type="GO" id="GO:0007204">
    <property type="term" value="P:positive regulation of cytosolic calcium ion concentration"/>
    <property type="evidence" value="ECO:0007669"/>
    <property type="project" value="TreeGrafter"/>
</dbReference>
<dbReference type="InterPro" id="IPR000276">
    <property type="entry name" value="GPCR_Rhodpsn"/>
</dbReference>
<dbReference type="InterPro" id="IPR017452">
    <property type="entry name" value="GPCR_Rhodpsn_7TM"/>
</dbReference>
<sequence>MDDTTTPLLGMENNWTLPNITVGNLTVRSTRHVSILGQVLITFFYCFGISANVSALVLLARGETARNRKQTLMVRCLAYNDLVALLGSFLLMYMQLYMSEPLVDSRWFCALRVVLRTFGLSSGCVAIVMAAERWMALTRPFLYQKHVTHKLIKRAIFSLWMIAFFLVCLPFTGFGIYYEETIPGSGIFRCTRYRSAREPTDVAYAFLMFAFGCLLCLVIVCCNLAVVQALCRMGKKSLAHCGRTTVRKDSRELSYNHTTPEELSFAKLMVILCIFFVACWVPQMITILMAQFSMAENPARSHPFYRIADICMALNFTLDPVVYVLSRRPHRRGLRKLLKPLCQSCWPQEPRTPSMKSSQGTPQPIWKGSKTTKEATQNSTSNSSQKDCIILEQMNKMNPKLRIIFTTGNQKKTAGSQQSSIKEESSQ</sequence>
<feature type="compositionally biased region" description="Polar residues" evidence="11">
    <location>
        <begin position="374"/>
        <end position="386"/>
    </location>
</feature>
<proteinExistence type="inferred from homology"/>
<dbReference type="PANTHER" id="PTHR11866">
    <property type="entry name" value="G-PROTEIN COUPLED RECEPTOR FAMILY 1 MEMBER"/>
    <property type="match status" value="1"/>
</dbReference>
<dbReference type="AlphaFoldDB" id="A0AAV1ZIJ1"/>
<evidence type="ECO:0000313" key="15">
    <source>
        <dbReference type="Proteomes" id="UP001497382"/>
    </source>
</evidence>
<dbReference type="EMBL" id="CAXIEN010000054">
    <property type="protein sequence ID" value="CAL1271506.1"/>
    <property type="molecule type" value="Genomic_DNA"/>
</dbReference>
<evidence type="ECO:0000256" key="11">
    <source>
        <dbReference type="SAM" id="MobiDB-lite"/>
    </source>
</evidence>
<accession>A0AAV1ZIJ1</accession>
<feature type="domain" description="G-protein coupled receptors family 1 profile" evidence="13">
    <location>
        <begin position="51"/>
        <end position="323"/>
    </location>
</feature>
<keyword evidence="9" id="KW-0325">Glycoprotein</keyword>
<feature type="transmembrane region" description="Helical" evidence="12">
    <location>
        <begin position="202"/>
        <end position="227"/>
    </location>
</feature>
<dbReference type="Gene3D" id="1.20.1070.10">
    <property type="entry name" value="Rhodopsin 7-helix transmembrane proteins"/>
    <property type="match status" value="1"/>
</dbReference>
<comment type="subcellular location">
    <subcellularLocation>
        <location evidence="1">Cell membrane</location>
        <topology evidence="1">Multi-pass membrane protein</topology>
    </subcellularLocation>
</comment>
<dbReference type="Proteomes" id="UP001497382">
    <property type="component" value="Unassembled WGS sequence"/>
</dbReference>
<evidence type="ECO:0000256" key="3">
    <source>
        <dbReference type="ARBA" id="ARBA00022475"/>
    </source>
</evidence>
<feature type="transmembrane region" description="Helical" evidence="12">
    <location>
        <begin position="155"/>
        <end position="178"/>
    </location>
</feature>
<organism evidence="14 15">
    <name type="scientific">Larinioides sclopetarius</name>
    <dbReference type="NCBI Taxonomy" id="280406"/>
    <lineage>
        <taxon>Eukaryota</taxon>
        <taxon>Metazoa</taxon>
        <taxon>Ecdysozoa</taxon>
        <taxon>Arthropoda</taxon>
        <taxon>Chelicerata</taxon>
        <taxon>Arachnida</taxon>
        <taxon>Araneae</taxon>
        <taxon>Araneomorphae</taxon>
        <taxon>Entelegynae</taxon>
        <taxon>Araneoidea</taxon>
        <taxon>Araneidae</taxon>
        <taxon>Larinioides</taxon>
    </lineage>
</organism>
<evidence type="ECO:0000313" key="14">
    <source>
        <dbReference type="EMBL" id="CAL1271506.1"/>
    </source>
</evidence>
<keyword evidence="10" id="KW-0807">Transducer</keyword>
<dbReference type="Pfam" id="PF00001">
    <property type="entry name" value="7tm_1"/>
    <property type="match status" value="1"/>
</dbReference>
<reference evidence="14 15" key="1">
    <citation type="submission" date="2024-04" db="EMBL/GenBank/DDBJ databases">
        <authorList>
            <person name="Rising A."/>
            <person name="Reimegard J."/>
            <person name="Sonavane S."/>
            <person name="Akerstrom W."/>
            <person name="Nylinder S."/>
            <person name="Hedman E."/>
            <person name="Kallberg Y."/>
        </authorList>
    </citation>
    <scope>NUCLEOTIDE SEQUENCE [LARGE SCALE GENOMIC DNA]</scope>
</reference>
<evidence type="ECO:0000256" key="8">
    <source>
        <dbReference type="ARBA" id="ARBA00023170"/>
    </source>
</evidence>
<evidence type="ECO:0000256" key="10">
    <source>
        <dbReference type="ARBA" id="ARBA00023224"/>
    </source>
</evidence>
<dbReference type="GO" id="GO:0004930">
    <property type="term" value="F:G protein-coupled receptor activity"/>
    <property type="evidence" value="ECO:0007669"/>
    <property type="project" value="UniProtKB-KW"/>
</dbReference>
<evidence type="ECO:0000256" key="12">
    <source>
        <dbReference type="SAM" id="Phobius"/>
    </source>
</evidence>
<keyword evidence="8" id="KW-0675">Receptor</keyword>
<evidence type="ECO:0000256" key="1">
    <source>
        <dbReference type="ARBA" id="ARBA00004651"/>
    </source>
</evidence>
<dbReference type="PROSITE" id="PS00237">
    <property type="entry name" value="G_PROTEIN_RECEP_F1_1"/>
    <property type="match status" value="1"/>
</dbReference>
<protein>
    <recommendedName>
        <fullName evidence="13">G-protein coupled receptors family 1 profile domain-containing protein</fullName>
    </recommendedName>
</protein>
<keyword evidence="3" id="KW-1003">Cell membrane</keyword>
<comment type="similarity">
    <text evidence="2">Belongs to the G-protein coupled receptor 1 family.</text>
</comment>
<keyword evidence="4 12" id="KW-0812">Transmembrane</keyword>
<feature type="transmembrane region" description="Helical" evidence="12">
    <location>
        <begin position="35"/>
        <end position="60"/>
    </location>
</feature>
<feature type="region of interest" description="Disordered" evidence="11">
    <location>
        <begin position="348"/>
        <end position="387"/>
    </location>
</feature>
<dbReference type="GO" id="GO:0005886">
    <property type="term" value="C:plasma membrane"/>
    <property type="evidence" value="ECO:0007669"/>
    <property type="project" value="UniProtKB-SubCell"/>
</dbReference>
<dbReference type="SUPFAM" id="SSF81321">
    <property type="entry name" value="Family A G protein-coupled receptor-like"/>
    <property type="match status" value="1"/>
</dbReference>
<name>A0AAV1ZIJ1_9ARAC</name>
<evidence type="ECO:0000256" key="6">
    <source>
        <dbReference type="ARBA" id="ARBA00023040"/>
    </source>
</evidence>
<evidence type="ECO:0000256" key="2">
    <source>
        <dbReference type="ARBA" id="ARBA00010663"/>
    </source>
</evidence>
<dbReference type="InterPro" id="IPR008365">
    <property type="entry name" value="Prostanoid_rcpt"/>
</dbReference>
<evidence type="ECO:0000256" key="5">
    <source>
        <dbReference type="ARBA" id="ARBA00022989"/>
    </source>
</evidence>
<evidence type="ECO:0000256" key="7">
    <source>
        <dbReference type="ARBA" id="ARBA00023136"/>
    </source>
</evidence>
<keyword evidence="5 12" id="KW-1133">Transmembrane helix</keyword>
<evidence type="ECO:0000256" key="4">
    <source>
        <dbReference type="ARBA" id="ARBA00022692"/>
    </source>
</evidence>
<feature type="transmembrane region" description="Helical" evidence="12">
    <location>
        <begin position="72"/>
        <end position="93"/>
    </location>
</feature>